<organism evidence="2 3">
    <name type="scientific">Dermatophagoides farinae</name>
    <name type="common">American house dust mite</name>
    <dbReference type="NCBI Taxonomy" id="6954"/>
    <lineage>
        <taxon>Eukaryota</taxon>
        <taxon>Metazoa</taxon>
        <taxon>Ecdysozoa</taxon>
        <taxon>Arthropoda</taxon>
        <taxon>Chelicerata</taxon>
        <taxon>Arachnida</taxon>
        <taxon>Acari</taxon>
        <taxon>Acariformes</taxon>
        <taxon>Sarcoptiformes</taxon>
        <taxon>Astigmata</taxon>
        <taxon>Psoroptidia</taxon>
        <taxon>Analgoidea</taxon>
        <taxon>Pyroglyphidae</taxon>
        <taxon>Dermatophagoidinae</taxon>
        <taxon>Dermatophagoides</taxon>
    </lineage>
</organism>
<name>A0A922HUE0_DERFA</name>
<reference evidence="2" key="2">
    <citation type="journal article" date="2022" name="Res Sq">
        <title>Comparative Genomics Reveals Insights into the Divergent Evolution of Astigmatic Mites and Household Pest Adaptations.</title>
        <authorList>
            <person name="Xiong Q."/>
            <person name="Wan A.T.-Y."/>
            <person name="Liu X.-Y."/>
            <person name="Fung C.S.-H."/>
            <person name="Xiao X."/>
            <person name="Malainual N."/>
            <person name="Hou J."/>
            <person name="Wang L."/>
            <person name="Wang M."/>
            <person name="Yang K."/>
            <person name="Cui Y."/>
            <person name="Leung E."/>
            <person name="Nong W."/>
            <person name="Shin S.-K."/>
            <person name="Au S."/>
            <person name="Jeong K.Y."/>
            <person name="Chew F.T."/>
            <person name="Hui J."/>
            <person name="Leung T.F."/>
            <person name="Tungtrongchitr A."/>
            <person name="Zhong N."/>
            <person name="Liu Z."/>
            <person name="Tsui S."/>
        </authorList>
    </citation>
    <scope>NUCLEOTIDE SEQUENCE</scope>
    <source>
        <strain evidence="2">Derf</strain>
        <tissue evidence="2">Whole organism</tissue>
    </source>
</reference>
<comment type="caution">
    <text evidence="2">The sequence shown here is derived from an EMBL/GenBank/DDBJ whole genome shotgun (WGS) entry which is preliminary data.</text>
</comment>
<reference evidence="2" key="1">
    <citation type="submission" date="2013-05" db="EMBL/GenBank/DDBJ databases">
        <authorList>
            <person name="Yim A.K.Y."/>
            <person name="Chan T.F."/>
            <person name="Ji K.M."/>
            <person name="Liu X.Y."/>
            <person name="Zhou J.W."/>
            <person name="Li R.Q."/>
            <person name="Yang K.Y."/>
            <person name="Li J."/>
            <person name="Li M."/>
            <person name="Law P.T.W."/>
            <person name="Wu Y.L."/>
            <person name="Cai Z.L."/>
            <person name="Qin H."/>
            <person name="Bao Y."/>
            <person name="Leung R.K.K."/>
            <person name="Ng P.K.S."/>
            <person name="Zou J."/>
            <person name="Zhong X.J."/>
            <person name="Ran P.X."/>
            <person name="Zhong N.S."/>
            <person name="Liu Z.G."/>
            <person name="Tsui S.K.W."/>
        </authorList>
    </citation>
    <scope>NUCLEOTIDE SEQUENCE</scope>
    <source>
        <strain evidence="2">Derf</strain>
        <tissue evidence="2">Whole organism</tissue>
    </source>
</reference>
<evidence type="ECO:0000313" key="3">
    <source>
        <dbReference type="Proteomes" id="UP000790347"/>
    </source>
</evidence>
<proteinExistence type="predicted"/>
<accession>A0A922HUE0</accession>
<dbReference type="Proteomes" id="UP000790347">
    <property type="component" value="Unassembled WGS sequence"/>
</dbReference>
<dbReference type="EMBL" id="ASGP02000006">
    <property type="protein sequence ID" value="KAH9501746.1"/>
    <property type="molecule type" value="Genomic_DNA"/>
</dbReference>
<keyword evidence="3" id="KW-1185">Reference proteome</keyword>
<feature type="region of interest" description="Disordered" evidence="1">
    <location>
        <begin position="142"/>
        <end position="163"/>
    </location>
</feature>
<dbReference type="AlphaFoldDB" id="A0A922HUE0"/>
<evidence type="ECO:0000256" key="1">
    <source>
        <dbReference type="SAM" id="MobiDB-lite"/>
    </source>
</evidence>
<sequence>MRQEFIRTYCFPKRIDHDDYRKMLENLSKSEDSIKRNGFGIPNKCYICSKLNQIHGKSVLFQTKRDFFKHVRLYHSDYSESMKMKKLPKPTNKVIKDVVPSSFSTAITKSVIPIDDPSPSSSSDFFNSNSISTYSGQYARIQKSPPCSSLPTESNSHSSLSSHQLPKFNPILTSFSSKILTTKSSTPKVSVSKAKTSSKQSNMKIPIGGKGIILFKRSTQVQQTT</sequence>
<evidence type="ECO:0000313" key="2">
    <source>
        <dbReference type="EMBL" id="KAH9501746.1"/>
    </source>
</evidence>
<protein>
    <submittedName>
        <fullName evidence="2">Uncharacterized protein</fullName>
    </submittedName>
</protein>
<gene>
    <name evidence="2" type="ORF">DERF_012569</name>
</gene>
<feature type="compositionally biased region" description="Low complexity" evidence="1">
    <location>
        <begin position="149"/>
        <end position="162"/>
    </location>
</feature>